<evidence type="ECO:0000256" key="3">
    <source>
        <dbReference type="ARBA" id="ARBA00022759"/>
    </source>
</evidence>
<dbReference type="SUPFAM" id="SSF53098">
    <property type="entry name" value="Ribonuclease H-like"/>
    <property type="match status" value="1"/>
</dbReference>
<protein>
    <submittedName>
        <fullName evidence="11">Integrase, catalytic region, zinc finger, CCHC-type, peptidase aspartic, catalytic</fullName>
    </submittedName>
</protein>
<dbReference type="PANTHER" id="PTHR42648:SF11">
    <property type="entry name" value="TRANSPOSON TY4-P GAG-POL POLYPROTEIN"/>
    <property type="match status" value="1"/>
</dbReference>
<keyword evidence="5" id="KW-0460">Magnesium</keyword>
<dbReference type="GO" id="GO:0003887">
    <property type="term" value="F:DNA-directed DNA polymerase activity"/>
    <property type="evidence" value="ECO:0007669"/>
    <property type="project" value="UniProtKB-KW"/>
</dbReference>
<dbReference type="GO" id="GO:0016787">
    <property type="term" value="F:hydrolase activity"/>
    <property type="evidence" value="ECO:0007669"/>
    <property type="project" value="UniProtKB-KW"/>
</dbReference>
<evidence type="ECO:0000256" key="5">
    <source>
        <dbReference type="ARBA" id="ARBA00022842"/>
    </source>
</evidence>
<keyword evidence="8" id="KW-0808">Transferase</keyword>
<keyword evidence="6" id="KW-0229">DNA integration</keyword>
<dbReference type="EMBL" id="BKCJ010384026">
    <property type="protein sequence ID" value="GFA19687.1"/>
    <property type="molecule type" value="Genomic_DNA"/>
</dbReference>
<keyword evidence="1" id="KW-0540">Nuclease</keyword>
<name>A0A699J958_TANCI</name>
<evidence type="ECO:0000256" key="1">
    <source>
        <dbReference type="ARBA" id="ARBA00022722"/>
    </source>
</evidence>
<keyword evidence="9" id="KW-0233">DNA recombination</keyword>
<evidence type="ECO:0000256" key="7">
    <source>
        <dbReference type="ARBA" id="ARBA00022918"/>
    </source>
</evidence>
<dbReference type="AlphaFoldDB" id="A0A699J958"/>
<dbReference type="GO" id="GO:0006310">
    <property type="term" value="P:DNA recombination"/>
    <property type="evidence" value="ECO:0007669"/>
    <property type="project" value="UniProtKB-KW"/>
</dbReference>
<keyword evidence="8" id="KW-0239">DNA-directed DNA polymerase</keyword>
<keyword evidence="4" id="KW-0378">Hydrolase</keyword>
<dbReference type="InterPro" id="IPR039537">
    <property type="entry name" value="Retrotran_Ty1/copia-like"/>
</dbReference>
<proteinExistence type="predicted"/>
<reference evidence="11" key="1">
    <citation type="journal article" date="2019" name="Sci. Rep.">
        <title>Draft genome of Tanacetum cinerariifolium, the natural source of mosquito coil.</title>
        <authorList>
            <person name="Yamashiro T."/>
            <person name="Shiraishi A."/>
            <person name="Satake H."/>
            <person name="Nakayama K."/>
        </authorList>
    </citation>
    <scope>NUCLEOTIDE SEQUENCE</scope>
</reference>
<dbReference type="GO" id="GO:0015074">
    <property type="term" value="P:DNA integration"/>
    <property type="evidence" value="ECO:0007669"/>
    <property type="project" value="UniProtKB-KW"/>
</dbReference>
<feature type="non-terminal residue" evidence="11">
    <location>
        <position position="1"/>
    </location>
</feature>
<evidence type="ECO:0000256" key="6">
    <source>
        <dbReference type="ARBA" id="ARBA00022908"/>
    </source>
</evidence>
<keyword evidence="8" id="KW-0548">Nucleotidyltransferase</keyword>
<dbReference type="GO" id="GO:0004519">
    <property type="term" value="F:endonuclease activity"/>
    <property type="evidence" value="ECO:0007669"/>
    <property type="project" value="UniProtKB-KW"/>
</dbReference>
<keyword evidence="7" id="KW-0695">RNA-directed DNA polymerase</keyword>
<keyword evidence="3" id="KW-0255">Endonuclease</keyword>
<dbReference type="PANTHER" id="PTHR42648">
    <property type="entry name" value="TRANSPOSASE, PUTATIVE-RELATED"/>
    <property type="match status" value="1"/>
</dbReference>
<dbReference type="InterPro" id="IPR036397">
    <property type="entry name" value="RNaseH_sf"/>
</dbReference>
<evidence type="ECO:0000259" key="10">
    <source>
        <dbReference type="PROSITE" id="PS50994"/>
    </source>
</evidence>
<dbReference type="GO" id="GO:0003964">
    <property type="term" value="F:RNA-directed DNA polymerase activity"/>
    <property type="evidence" value="ECO:0007669"/>
    <property type="project" value="UniProtKB-KW"/>
</dbReference>
<dbReference type="GO" id="GO:0003676">
    <property type="term" value="F:nucleic acid binding"/>
    <property type="evidence" value="ECO:0007669"/>
    <property type="project" value="InterPro"/>
</dbReference>
<dbReference type="InterPro" id="IPR001584">
    <property type="entry name" value="Integrase_cat-core"/>
</dbReference>
<organism evidence="11">
    <name type="scientific">Tanacetum cinerariifolium</name>
    <name type="common">Dalmatian daisy</name>
    <name type="synonym">Chrysanthemum cinerariifolium</name>
    <dbReference type="NCBI Taxonomy" id="118510"/>
    <lineage>
        <taxon>Eukaryota</taxon>
        <taxon>Viridiplantae</taxon>
        <taxon>Streptophyta</taxon>
        <taxon>Embryophyta</taxon>
        <taxon>Tracheophyta</taxon>
        <taxon>Spermatophyta</taxon>
        <taxon>Magnoliopsida</taxon>
        <taxon>eudicotyledons</taxon>
        <taxon>Gunneridae</taxon>
        <taxon>Pentapetalae</taxon>
        <taxon>asterids</taxon>
        <taxon>campanulids</taxon>
        <taxon>Asterales</taxon>
        <taxon>Asteraceae</taxon>
        <taxon>Asteroideae</taxon>
        <taxon>Anthemideae</taxon>
        <taxon>Anthemidinae</taxon>
        <taxon>Tanacetum</taxon>
    </lineage>
</organism>
<accession>A0A699J958</accession>
<gene>
    <name evidence="11" type="ORF">Tci_591659</name>
</gene>
<sequence>SKLINYVEKFIGTVRFRNDQFAKIVGYSDYKLGDTIISRVYYVEGLNHNLFSVGQFCDGRLEVAFRQHTWHIQNRDKRALNVTVRTVRTDNGTEFINKTLTDLFESVGITHQTSVPWSAQQNSVVERRNQTLMEAALTMLIFAKAPLFLCVEAVATACYTLNRSLIHTLHEKTYYELLKGKKPVLKYFRVFGSLCYPTNDYDDVDKLKAKADIAPVNAPVVRAPEIAIATPSTTLISEGAPAVTIRLRVSQNPRGIFINQSKYALEILKKYDFDSSNPIDTPMAKHPKLDEDKGGKLIDPTHYRGRLISWSSKKQKSTAISTTEAEYIALSGCCAQILWMRSQLKDYGFNFHKIPMYCDNQSAIALCCNSVQHSRSKHIDVCHHFIKEQVERRVVEL</sequence>
<dbReference type="CDD" id="cd09272">
    <property type="entry name" value="RNase_HI_RT_Ty1"/>
    <property type="match status" value="1"/>
</dbReference>
<dbReference type="InterPro" id="IPR012337">
    <property type="entry name" value="RNaseH-like_sf"/>
</dbReference>
<dbReference type="Gene3D" id="3.30.420.10">
    <property type="entry name" value="Ribonuclease H-like superfamily/Ribonuclease H"/>
    <property type="match status" value="1"/>
</dbReference>
<comment type="caution">
    <text evidence="11">The sequence shown here is derived from an EMBL/GenBank/DDBJ whole genome shotgun (WGS) entry which is preliminary data.</text>
</comment>
<keyword evidence="2" id="KW-0479">Metal-binding</keyword>
<dbReference type="GO" id="GO:0046872">
    <property type="term" value="F:metal ion binding"/>
    <property type="evidence" value="ECO:0007669"/>
    <property type="project" value="UniProtKB-KW"/>
</dbReference>
<dbReference type="PROSITE" id="PS50994">
    <property type="entry name" value="INTEGRASE"/>
    <property type="match status" value="1"/>
</dbReference>
<evidence type="ECO:0000256" key="2">
    <source>
        <dbReference type="ARBA" id="ARBA00022723"/>
    </source>
</evidence>
<evidence type="ECO:0000313" key="11">
    <source>
        <dbReference type="EMBL" id="GFA19687.1"/>
    </source>
</evidence>
<evidence type="ECO:0000256" key="4">
    <source>
        <dbReference type="ARBA" id="ARBA00022801"/>
    </source>
</evidence>
<evidence type="ECO:0000256" key="8">
    <source>
        <dbReference type="ARBA" id="ARBA00022932"/>
    </source>
</evidence>
<feature type="domain" description="Integrase catalytic" evidence="10">
    <location>
        <begin position="85"/>
        <end position="182"/>
    </location>
</feature>
<evidence type="ECO:0000256" key="9">
    <source>
        <dbReference type="ARBA" id="ARBA00023172"/>
    </source>
</evidence>